<feature type="domain" description="Exonuclease" evidence="9">
    <location>
        <begin position="273"/>
        <end position="455"/>
    </location>
</feature>
<dbReference type="GO" id="GO:0008296">
    <property type="term" value="F:3'-5'-DNA exonuclease activity"/>
    <property type="evidence" value="ECO:0007669"/>
    <property type="project" value="TreeGrafter"/>
</dbReference>
<dbReference type="InterPro" id="IPR013520">
    <property type="entry name" value="Ribonucl_H"/>
</dbReference>
<proteinExistence type="inferred from homology"/>
<dbReference type="PANTHER" id="PTHR13058">
    <property type="entry name" value="THREE PRIME REPAIR EXONUCLEASE 1, 2"/>
    <property type="match status" value="1"/>
</dbReference>
<keyword evidence="2" id="KW-0540">Nuclease</keyword>
<comment type="similarity">
    <text evidence="7">Belongs to the exonuclease superfamily. TREX family.</text>
</comment>
<dbReference type="Proteomes" id="UP001485043">
    <property type="component" value="Unassembled WGS sequence"/>
</dbReference>
<dbReference type="GO" id="GO:0003676">
    <property type="term" value="F:nucleic acid binding"/>
    <property type="evidence" value="ECO:0007669"/>
    <property type="project" value="InterPro"/>
</dbReference>
<reference evidence="10 11" key="1">
    <citation type="journal article" date="2024" name="Nat. Commun.">
        <title>Phylogenomics reveals the evolutionary origins of lichenization in chlorophyte algae.</title>
        <authorList>
            <person name="Puginier C."/>
            <person name="Libourel C."/>
            <person name="Otte J."/>
            <person name="Skaloud P."/>
            <person name="Haon M."/>
            <person name="Grisel S."/>
            <person name="Petersen M."/>
            <person name="Berrin J.G."/>
            <person name="Delaux P.M."/>
            <person name="Dal Grande F."/>
            <person name="Keller J."/>
        </authorList>
    </citation>
    <scope>NUCLEOTIDE SEQUENCE [LARGE SCALE GENOMIC DNA]</scope>
    <source>
        <strain evidence="10 11">SAG 2523</strain>
    </source>
</reference>
<feature type="region of interest" description="Disordered" evidence="8">
    <location>
        <begin position="465"/>
        <end position="491"/>
    </location>
</feature>
<evidence type="ECO:0000256" key="2">
    <source>
        <dbReference type="ARBA" id="ARBA00022722"/>
    </source>
</evidence>
<dbReference type="SUPFAM" id="SSF53098">
    <property type="entry name" value="Ribonuclease H-like"/>
    <property type="match status" value="1"/>
</dbReference>
<evidence type="ECO:0000256" key="4">
    <source>
        <dbReference type="ARBA" id="ARBA00022801"/>
    </source>
</evidence>
<protein>
    <recommendedName>
        <fullName evidence="9">Exonuclease domain-containing protein</fullName>
    </recommendedName>
</protein>
<evidence type="ECO:0000256" key="8">
    <source>
        <dbReference type="SAM" id="MobiDB-lite"/>
    </source>
</evidence>
<dbReference type="GO" id="GO:0046872">
    <property type="term" value="F:metal ion binding"/>
    <property type="evidence" value="ECO:0007669"/>
    <property type="project" value="UniProtKB-KW"/>
</dbReference>
<evidence type="ECO:0000256" key="5">
    <source>
        <dbReference type="ARBA" id="ARBA00022839"/>
    </source>
</evidence>
<evidence type="ECO:0000256" key="7">
    <source>
        <dbReference type="ARBA" id="ARBA00025769"/>
    </source>
</evidence>
<dbReference type="CDD" id="cd06127">
    <property type="entry name" value="DEDDh"/>
    <property type="match status" value="1"/>
</dbReference>
<keyword evidence="11" id="KW-1185">Reference proteome</keyword>
<sequence length="491" mass="52575">MESGHSCKSKATCGHACCDRHLNLQTEIAPFAPHQRSEASEALACAQLQQLCRAQLPSASPSQLQRPLRSVGTSAHPRPSAAMNAASATFLLRSRQPGGCPGQPTLSKRSCLVSRTAYHTDRCRDKASCLHTCCKRHLAAAASTGPTPPANAATIPPTRPAGVDAAFMKSIEQLAAAMKTNPGRPVSQSVPARSGARHDQNKAGPSQPQSQPEDSLELVSSDHKAQADTAPLHPATDRTAAGVDAPESSGLKPVAEANGRHSTGASYQDLQYEFFAFDLETTGLSPDNDRIMEIAVKHVPDRPVSESALSPAYVTLVNSGQRPNMGAYRVHKISHREATENGKPFRQVWAEMLTYVGEHCQPGTTPVLVAHNGFRFDNKILQAECARINQPLPGHWMCLDTLPLARQMLPDLASHSQAALQRAFDIPEATLQHRAKEDVEMLEQVLWKLGGSLAALMQPAAPHCGSLVTGKEPSKGASQGLQGRSEKRSSS</sequence>
<dbReference type="GO" id="GO:0006308">
    <property type="term" value="P:DNA catabolic process"/>
    <property type="evidence" value="ECO:0007669"/>
    <property type="project" value="TreeGrafter"/>
</dbReference>
<dbReference type="InterPro" id="IPR040393">
    <property type="entry name" value="TREX1/2"/>
</dbReference>
<evidence type="ECO:0000256" key="1">
    <source>
        <dbReference type="ARBA" id="ARBA00001946"/>
    </source>
</evidence>
<dbReference type="GO" id="GO:0005737">
    <property type="term" value="C:cytoplasm"/>
    <property type="evidence" value="ECO:0007669"/>
    <property type="project" value="TreeGrafter"/>
</dbReference>
<keyword evidence="6" id="KW-0460">Magnesium</keyword>
<dbReference type="Pfam" id="PF00929">
    <property type="entry name" value="RNase_T"/>
    <property type="match status" value="1"/>
</dbReference>
<evidence type="ECO:0000313" key="10">
    <source>
        <dbReference type="EMBL" id="KAK9866732.1"/>
    </source>
</evidence>
<dbReference type="PANTHER" id="PTHR13058:SF19">
    <property type="entry name" value="LD40940P"/>
    <property type="match status" value="1"/>
</dbReference>
<keyword evidence="3" id="KW-0479">Metal-binding</keyword>
<feature type="compositionally biased region" description="Polar residues" evidence="8">
    <location>
        <begin position="203"/>
        <end position="213"/>
    </location>
</feature>
<dbReference type="EMBL" id="JALJOV010000137">
    <property type="protein sequence ID" value="KAK9866732.1"/>
    <property type="molecule type" value="Genomic_DNA"/>
</dbReference>
<evidence type="ECO:0000256" key="3">
    <source>
        <dbReference type="ARBA" id="ARBA00022723"/>
    </source>
</evidence>
<organism evidence="10 11">
    <name type="scientific">Apatococcus fuscideae</name>
    <dbReference type="NCBI Taxonomy" id="2026836"/>
    <lineage>
        <taxon>Eukaryota</taxon>
        <taxon>Viridiplantae</taxon>
        <taxon>Chlorophyta</taxon>
        <taxon>core chlorophytes</taxon>
        <taxon>Trebouxiophyceae</taxon>
        <taxon>Chlorellales</taxon>
        <taxon>Chlorellaceae</taxon>
        <taxon>Apatococcus</taxon>
    </lineage>
</organism>
<accession>A0AAW1TDR4</accession>
<dbReference type="InterPro" id="IPR012337">
    <property type="entry name" value="RNaseH-like_sf"/>
</dbReference>
<evidence type="ECO:0000313" key="11">
    <source>
        <dbReference type="Proteomes" id="UP001485043"/>
    </source>
</evidence>
<dbReference type="AlphaFoldDB" id="A0AAW1TDR4"/>
<keyword evidence="5" id="KW-0269">Exonuclease</keyword>
<name>A0AAW1TDR4_9CHLO</name>
<comment type="caution">
    <text evidence="10">The sequence shown here is derived from an EMBL/GenBank/DDBJ whole genome shotgun (WGS) entry which is preliminary data.</text>
</comment>
<feature type="region of interest" description="Disordered" evidence="8">
    <location>
        <begin position="179"/>
        <end position="260"/>
    </location>
</feature>
<gene>
    <name evidence="10" type="ORF">WJX84_002461</name>
</gene>
<comment type="cofactor">
    <cofactor evidence="1">
        <name>Mg(2+)</name>
        <dbReference type="ChEBI" id="CHEBI:18420"/>
    </cofactor>
</comment>
<dbReference type="Gene3D" id="3.30.420.10">
    <property type="entry name" value="Ribonuclease H-like superfamily/Ribonuclease H"/>
    <property type="match status" value="1"/>
</dbReference>
<dbReference type="InterPro" id="IPR036397">
    <property type="entry name" value="RNaseH_sf"/>
</dbReference>
<evidence type="ECO:0000259" key="9">
    <source>
        <dbReference type="SMART" id="SM00479"/>
    </source>
</evidence>
<keyword evidence="4" id="KW-0378">Hydrolase</keyword>
<dbReference type="SMART" id="SM00479">
    <property type="entry name" value="EXOIII"/>
    <property type="match status" value="1"/>
</dbReference>
<evidence type="ECO:0000256" key="6">
    <source>
        <dbReference type="ARBA" id="ARBA00022842"/>
    </source>
</evidence>